<dbReference type="AlphaFoldDB" id="A0A7J8FLS0"/>
<comment type="cofactor">
    <cofactor evidence="3">
        <name>FAD</name>
        <dbReference type="ChEBI" id="CHEBI:57692"/>
    </cofactor>
</comment>
<gene>
    <name evidence="21" type="ORF">HJG63_016588</name>
</gene>
<keyword evidence="7 20" id="KW-0732">Signal</keyword>
<evidence type="ECO:0000256" key="20">
    <source>
        <dbReference type="SAM" id="SignalP"/>
    </source>
</evidence>
<evidence type="ECO:0000256" key="13">
    <source>
        <dbReference type="ARBA" id="ARBA00023098"/>
    </source>
</evidence>
<keyword evidence="8" id="KW-0256">Endoplasmic reticulum</keyword>
<comment type="caution">
    <text evidence="21">The sequence shown here is derived from an EMBL/GenBank/DDBJ whole genome shotgun (WGS) entry which is preliminary data.</text>
</comment>
<evidence type="ECO:0000256" key="3">
    <source>
        <dbReference type="ARBA" id="ARBA00001974"/>
    </source>
</evidence>
<feature type="chain" id="PRO_5029596857" description="All-trans-retinol 13,14-reductase" evidence="20">
    <location>
        <begin position="22"/>
        <end position="529"/>
    </location>
</feature>
<evidence type="ECO:0000256" key="14">
    <source>
        <dbReference type="ARBA" id="ARBA00023136"/>
    </source>
</evidence>
<evidence type="ECO:0000256" key="18">
    <source>
        <dbReference type="ARBA" id="ARBA00077112"/>
    </source>
</evidence>
<dbReference type="FunFam" id="3.50.50.60:FF:000139">
    <property type="entry name" value="All-trans-retinol 13,14-reductase"/>
    <property type="match status" value="1"/>
</dbReference>
<dbReference type="InterPro" id="IPR036188">
    <property type="entry name" value="FAD/NAD-bd_sf"/>
</dbReference>
<dbReference type="GO" id="GO:0005789">
    <property type="term" value="C:endoplasmic reticulum membrane"/>
    <property type="evidence" value="ECO:0007669"/>
    <property type="project" value="UniProtKB-SubCell"/>
</dbReference>
<keyword evidence="13" id="KW-0443">Lipid metabolism</keyword>
<dbReference type="PANTHER" id="PTHR46091">
    <property type="entry name" value="BLR7054 PROTEIN"/>
    <property type="match status" value="1"/>
</dbReference>
<dbReference type="EMBL" id="JACASE010000007">
    <property type="protein sequence ID" value="KAF6448606.1"/>
    <property type="molecule type" value="Genomic_DNA"/>
</dbReference>
<dbReference type="Gene3D" id="3.50.50.60">
    <property type="entry name" value="FAD/NAD(P)-binding domain"/>
    <property type="match status" value="2"/>
</dbReference>
<dbReference type="FunFam" id="3.50.50.60:FF:000178">
    <property type="entry name" value="All-trans-retinol 13,14-reductase"/>
    <property type="match status" value="1"/>
</dbReference>
<comment type="subcellular location">
    <subcellularLocation>
        <location evidence="4">Endoplasmic reticulum membrane</location>
        <topology evidence="4">Peripheral membrane protein</topology>
    </subcellularLocation>
</comment>
<evidence type="ECO:0000256" key="4">
    <source>
        <dbReference type="ARBA" id="ARBA00004406"/>
    </source>
</evidence>
<dbReference type="EC" id="1.3.99.23" evidence="15"/>
<sequence>MWLTLVLLAVLLLAVVHKVYQGLFASGSPNPFSEDVKRPPAPLVTDKDVRKKVLRQAFSASRVPEKLDVVVIGSGFGGLAAAAILAKVGKRVLVLEQHTKAGGCCHTFGKNGLEFDTGIHYIGHMQEGSFCRFILDQITEGQLNWVGLSSPFDIMILEGPSGRKEFPMYSGEKAYIQGLKEKFPQEEAAIDKYIKLVKLVSRGAVHAILLKILPLPVTHFLNKCGLLTPFSPFFRASTQSLAEALRQLPASPELRAVLSYIFPTYGKTPSNTTFSMHAVLVNHFLNGAFYPRGGPSEIAFHTIPVIERAGGAVLTRATVQSVLLDSAGKACGVSVKKGQEEVNISCPIVISDAGLFNTYQYLLPENARCLPGVRQQLKMVRPGSSMVSVFICLRGWNATSLCPGKRLQHTYLFSSLLPHQPRTLLGRTDSQVESVTGGSPLTNQFYLAAPRGACYGADHDLSRLHPYVMASIRAQSPIPNLYLTGQDIFTSGLMGALQGALLCSSAVLKRNLYVDLKKLHSRIQAQKKN</sequence>
<evidence type="ECO:0000256" key="1">
    <source>
        <dbReference type="ARBA" id="ARBA00001911"/>
    </source>
</evidence>
<evidence type="ECO:0000256" key="12">
    <source>
        <dbReference type="ARBA" id="ARBA00023027"/>
    </source>
</evidence>
<keyword evidence="12" id="KW-0520">NAD</keyword>
<dbReference type="GO" id="GO:0051786">
    <property type="term" value="F:all-trans-retinol 13,14-reductase activity"/>
    <property type="evidence" value="ECO:0007669"/>
    <property type="project" value="UniProtKB-EC"/>
</dbReference>
<comment type="similarity">
    <text evidence="5">Belongs to the carotenoid/retinoid oxidoreductase family. CrtISO subfamily.</text>
</comment>
<dbReference type="PANTHER" id="PTHR46091:SF1">
    <property type="entry name" value="ALL-TRANS-RETINOL 13,14-REDUCTASE"/>
    <property type="match status" value="1"/>
</dbReference>
<evidence type="ECO:0000256" key="15">
    <source>
        <dbReference type="ARBA" id="ARBA00038979"/>
    </source>
</evidence>
<name>A0A7J8FLS0_ROUAE</name>
<evidence type="ECO:0000256" key="2">
    <source>
        <dbReference type="ARBA" id="ARBA00001937"/>
    </source>
</evidence>
<keyword evidence="6" id="KW-0285">Flavoprotein</keyword>
<evidence type="ECO:0000256" key="17">
    <source>
        <dbReference type="ARBA" id="ARBA00048815"/>
    </source>
</evidence>
<evidence type="ECO:0000313" key="21">
    <source>
        <dbReference type="EMBL" id="KAF6448606.1"/>
    </source>
</evidence>
<comment type="catalytic activity">
    <reaction evidence="17">
        <text>all-trans-13,14-dihydroretinol + A = all-trans-retinol + AH2</text>
        <dbReference type="Rhea" id="RHEA:19193"/>
        <dbReference type="ChEBI" id="CHEBI:13193"/>
        <dbReference type="ChEBI" id="CHEBI:17336"/>
        <dbReference type="ChEBI" id="CHEBI:17499"/>
        <dbReference type="ChEBI" id="CHEBI:52075"/>
        <dbReference type="EC" id="1.3.99.23"/>
    </reaction>
</comment>
<dbReference type="Pfam" id="PF13450">
    <property type="entry name" value="NAD_binding_8"/>
    <property type="match status" value="1"/>
</dbReference>
<protein>
    <recommendedName>
        <fullName evidence="16">All-trans-retinol 13,14-reductase</fullName>
        <ecNumber evidence="15">1.3.99.23</ecNumber>
    </recommendedName>
    <alternativeName>
        <fullName evidence="19">All-trans-13,14-dihydroretinol saturase</fullName>
    </alternativeName>
    <alternativeName>
        <fullName evidence="18">PPAR-alpha-regulated and starvation-induced gene protein</fullName>
    </alternativeName>
</protein>
<keyword evidence="11" id="KW-0560">Oxidoreductase</keyword>
<evidence type="ECO:0000256" key="19">
    <source>
        <dbReference type="ARBA" id="ARBA00080843"/>
    </source>
</evidence>
<evidence type="ECO:0000256" key="6">
    <source>
        <dbReference type="ARBA" id="ARBA00022630"/>
    </source>
</evidence>
<evidence type="ECO:0000256" key="7">
    <source>
        <dbReference type="ARBA" id="ARBA00022729"/>
    </source>
</evidence>
<keyword evidence="14" id="KW-0472">Membrane</keyword>
<keyword evidence="10" id="KW-0521">NADP</keyword>
<evidence type="ECO:0000256" key="9">
    <source>
        <dbReference type="ARBA" id="ARBA00022827"/>
    </source>
</evidence>
<accession>A0A7J8FLS0</accession>
<keyword evidence="9" id="KW-0274">FAD</keyword>
<dbReference type="Proteomes" id="UP000593571">
    <property type="component" value="Unassembled WGS sequence"/>
</dbReference>
<dbReference type="InterPro" id="IPR052206">
    <property type="entry name" value="Retinol_saturase"/>
</dbReference>
<keyword evidence="22" id="KW-1185">Reference proteome</keyword>
<evidence type="ECO:0000256" key="11">
    <source>
        <dbReference type="ARBA" id="ARBA00023002"/>
    </source>
</evidence>
<evidence type="ECO:0000256" key="16">
    <source>
        <dbReference type="ARBA" id="ARBA00041141"/>
    </source>
</evidence>
<evidence type="ECO:0000256" key="8">
    <source>
        <dbReference type="ARBA" id="ARBA00022824"/>
    </source>
</evidence>
<comment type="cofactor">
    <cofactor evidence="1">
        <name>NAD(+)</name>
        <dbReference type="ChEBI" id="CHEBI:57540"/>
    </cofactor>
</comment>
<evidence type="ECO:0000313" key="22">
    <source>
        <dbReference type="Proteomes" id="UP000593571"/>
    </source>
</evidence>
<evidence type="ECO:0000256" key="10">
    <source>
        <dbReference type="ARBA" id="ARBA00022857"/>
    </source>
</evidence>
<organism evidence="21 22">
    <name type="scientific">Rousettus aegyptiacus</name>
    <name type="common">Egyptian fruit bat</name>
    <name type="synonym">Pteropus aegyptiacus</name>
    <dbReference type="NCBI Taxonomy" id="9407"/>
    <lineage>
        <taxon>Eukaryota</taxon>
        <taxon>Metazoa</taxon>
        <taxon>Chordata</taxon>
        <taxon>Craniata</taxon>
        <taxon>Vertebrata</taxon>
        <taxon>Euteleostomi</taxon>
        <taxon>Mammalia</taxon>
        <taxon>Eutheria</taxon>
        <taxon>Laurasiatheria</taxon>
        <taxon>Chiroptera</taxon>
        <taxon>Yinpterochiroptera</taxon>
        <taxon>Pteropodoidea</taxon>
        <taxon>Pteropodidae</taxon>
        <taxon>Rousettinae</taxon>
        <taxon>Rousettus</taxon>
    </lineage>
</organism>
<comment type="cofactor">
    <cofactor evidence="2">
        <name>NADP(+)</name>
        <dbReference type="ChEBI" id="CHEBI:58349"/>
    </cofactor>
</comment>
<reference evidence="21 22" key="1">
    <citation type="journal article" date="2020" name="Nature">
        <title>Six reference-quality genomes reveal evolution of bat adaptations.</title>
        <authorList>
            <person name="Jebb D."/>
            <person name="Huang Z."/>
            <person name="Pippel M."/>
            <person name="Hughes G.M."/>
            <person name="Lavrichenko K."/>
            <person name="Devanna P."/>
            <person name="Winkler S."/>
            <person name="Jermiin L.S."/>
            <person name="Skirmuntt E.C."/>
            <person name="Katzourakis A."/>
            <person name="Burkitt-Gray L."/>
            <person name="Ray D.A."/>
            <person name="Sullivan K.A.M."/>
            <person name="Roscito J.G."/>
            <person name="Kirilenko B.M."/>
            <person name="Davalos L.M."/>
            <person name="Corthals A.P."/>
            <person name="Power M.L."/>
            <person name="Jones G."/>
            <person name="Ransome R.D."/>
            <person name="Dechmann D.K.N."/>
            <person name="Locatelli A.G."/>
            <person name="Puechmaille S.J."/>
            <person name="Fedrigo O."/>
            <person name="Jarvis E.D."/>
            <person name="Hiller M."/>
            <person name="Vernes S.C."/>
            <person name="Myers E.W."/>
            <person name="Teeling E.C."/>
        </authorList>
    </citation>
    <scope>NUCLEOTIDE SEQUENCE [LARGE SCALE GENOMIC DNA]</scope>
    <source>
        <strain evidence="21">MRouAeg1</strain>
        <tissue evidence="21">Muscle</tissue>
    </source>
</reference>
<feature type="signal peptide" evidence="20">
    <location>
        <begin position="1"/>
        <end position="21"/>
    </location>
</feature>
<dbReference type="SUPFAM" id="SSF51905">
    <property type="entry name" value="FAD/NAD(P)-binding domain"/>
    <property type="match status" value="1"/>
</dbReference>
<proteinExistence type="inferred from homology"/>
<evidence type="ECO:0000256" key="5">
    <source>
        <dbReference type="ARBA" id="ARBA00005855"/>
    </source>
</evidence>